<proteinExistence type="predicted"/>
<dbReference type="EMBL" id="LRGB01026053">
    <property type="protein sequence ID" value="KZR96107.1"/>
    <property type="molecule type" value="Genomic_DNA"/>
</dbReference>
<name>A0A164DTR7_9CRUS</name>
<sequence>MENYIYETRCRRVSLQCQTNMFLTNCGNKLK</sequence>
<reference evidence="1 2" key="1">
    <citation type="submission" date="2016-03" db="EMBL/GenBank/DDBJ databases">
        <title>EvidentialGene: Evidence-directed Construction of Genes on Genomes.</title>
        <authorList>
            <person name="Gilbert D.G."/>
            <person name="Choi J.-H."/>
            <person name="Mockaitis K."/>
            <person name="Colbourne J."/>
            <person name="Pfrender M."/>
        </authorList>
    </citation>
    <scope>NUCLEOTIDE SEQUENCE [LARGE SCALE GENOMIC DNA]</scope>
    <source>
        <strain evidence="1 2">Xinb3</strain>
        <tissue evidence="1">Complete organism</tissue>
    </source>
</reference>
<protein>
    <submittedName>
        <fullName evidence="1">Uncharacterized protein</fullName>
    </submittedName>
</protein>
<comment type="caution">
    <text evidence="1">The sequence shown here is derived from an EMBL/GenBank/DDBJ whole genome shotgun (WGS) entry which is preliminary data.</text>
</comment>
<dbReference type="Proteomes" id="UP000076858">
    <property type="component" value="Unassembled WGS sequence"/>
</dbReference>
<evidence type="ECO:0000313" key="1">
    <source>
        <dbReference type="EMBL" id="KZR96107.1"/>
    </source>
</evidence>
<organism evidence="1 2">
    <name type="scientific">Daphnia magna</name>
    <dbReference type="NCBI Taxonomy" id="35525"/>
    <lineage>
        <taxon>Eukaryota</taxon>
        <taxon>Metazoa</taxon>
        <taxon>Ecdysozoa</taxon>
        <taxon>Arthropoda</taxon>
        <taxon>Crustacea</taxon>
        <taxon>Branchiopoda</taxon>
        <taxon>Diplostraca</taxon>
        <taxon>Cladocera</taxon>
        <taxon>Anomopoda</taxon>
        <taxon>Daphniidae</taxon>
        <taxon>Daphnia</taxon>
    </lineage>
</organism>
<gene>
    <name evidence="1" type="ORF">APZ42_009739</name>
</gene>
<accession>A0A164DTR7</accession>
<keyword evidence="2" id="KW-1185">Reference proteome</keyword>
<evidence type="ECO:0000313" key="2">
    <source>
        <dbReference type="Proteomes" id="UP000076858"/>
    </source>
</evidence>
<dbReference type="AlphaFoldDB" id="A0A164DTR7"/>